<dbReference type="EMBL" id="LAZR01003147">
    <property type="protein sequence ID" value="KKN21452.1"/>
    <property type="molecule type" value="Genomic_DNA"/>
</dbReference>
<evidence type="ECO:0000313" key="1">
    <source>
        <dbReference type="EMBL" id="KKN21452.1"/>
    </source>
</evidence>
<organism evidence="1">
    <name type="scientific">marine sediment metagenome</name>
    <dbReference type="NCBI Taxonomy" id="412755"/>
    <lineage>
        <taxon>unclassified sequences</taxon>
        <taxon>metagenomes</taxon>
        <taxon>ecological metagenomes</taxon>
    </lineage>
</organism>
<reference evidence="1" key="1">
    <citation type="journal article" date="2015" name="Nature">
        <title>Complex archaea that bridge the gap between prokaryotes and eukaryotes.</title>
        <authorList>
            <person name="Spang A."/>
            <person name="Saw J.H."/>
            <person name="Jorgensen S.L."/>
            <person name="Zaremba-Niedzwiedzka K."/>
            <person name="Martijn J."/>
            <person name="Lind A.E."/>
            <person name="van Eijk R."/>
            <person name="Schleper C."/>
            <person name="Guy L."/>
            <person name="Ettema T.J."/>
        </authorList>
    </citation>
    <scope>NUCLEOTIDE SEQUENCE</scope>
</reference>
<gene>
    <name evidence="1" type="ORF">LCGC14_0925380</name>
</gene>
<comment type="caution">
    <text evidence="1">The sequence shown here is derived from an EMBL/GenBank/DDBJ whole genome shotgun (WGS) entry which is preliminary data.</text>
</comment>
<sequence length="106" mass="11855">MGNPYSYRESDVSLHDARIREAHNHRHFAWAEGDATGYARAKAESDKAKAEQAEIVKGLVEALESIPAHTLDHDADGKETMVFRYTAYAIWDTEKRLPAIAKAKGE</sequence>
<proteinExistence type="predicted"/>
<accession>A0A0F9PAB9</accession>
<name>A0A0F9PAB9_9ZZZZ</name>
<dbReference type="AlphaFoldDB" id="A0A0F9PAB9"/>
<protein>
    <submittedName>
        <fullName evidence="1">Uncharacterized protein</fullName>
    </submittedName>
</protein>